<feature type="domain" description="Carboxylesterase type B" evidence="8">
    <location>
        <begin position="23"/>
        <end position="533"/>
    </location>
</feature>
<keyword evidence="7" id="KW-0812">Transmembrane</keyword>
<evidence type="ECO:0000259" key="8">
    <source>
        <dbReference type="Pfam" id="PF00135"/>
    </source>
</evidence>
<dbReference type="InterPro" id="IPR029058">
    <property type="entry name" value="AB_hydrolase_fold"/>
</dbReference>
<protein>
    <recommendedName>
        <fullName evidence="6">Carboxylic ester hydrolase</fullName>
        <ecNumber evidence="6">3.1.1.-</ecNumber>
    </recommendedName>
</protein>
<accession>A0A9Q0S6Z4</accession>
<keyword evidence="7" id="KW-0472">Membrane</keyword>
<dbReference type="SUPFAM" id="SSF53474">
    <property type="entry name" value="alpha/beta-Hydrolases"/>
    <property type="match status" value="1"/>
</dbReference>
<evidence type="ECO:0000313" key="9">
    <source>
        <dbReference type="EMBL" id="KAJ6645655.1"/>
    </source>
</evidence>
<keyword evidence="7" id="KW-1133">Transmembrane helix</keyword>
<keyword evidence="2" id="KW-0719">Serine esterase</keyword>
<evidence type="ECO:0000256" key="6">
    <source>
        <dbReference type="RuleBase" id="RU361235"/>
    </source>
</evidence>
<keyword evidence="5" id="KW-0325">Glycoprotein</keyword>
<dbReference type="PANTHER" id="PTHR43142">
    <property type="entry name" value="CARBOXYLIC ESTER HYDROLASE"/>
    <property type="match status" value="1"/>
</dbReference>
<evidence type="ECO:0000256" key="2">
    <source>
        <dbReference type="ARBA" id="ARBA00022487"/>
    </source>
</evidence>
<keyword evidence="10" id="KW-1185">Reference proteome</keyword>
<comment type="similarity">
    <text evidence="1 6">Belongs to the type-B carboxylesterase/lipase family.</text>
</comment>
<sequence>MEQYCKVVYLLAVIYYLSGAFSEIVFIDDGPIDGTVMTSRLGVNFHAFLRIPYAEPPIGHLRFLAPVRKRGWTETYNATYWGPICVQSNPSSDDEMSEDCLYMNVFSKNLSASMPVIVYIHGGSFAWGDAKSQAGPQYLMDREVVLVSFNYRLGPLGFMSVGTKEIPGNAAMKDMALVLQWVNRNIVKFGGNPNKVTLVGWSAGALAVHALMLSPMVNGLFHRVVAISESLAGLRSLPNDYLSLAIRYGERLNCTTTDTDSLVDCMRNKSALELVSISFRDHSMCATTGGTFYLTVEQELGQERFLSNDPVHLFSTGNFARVPMIIGRTSEEESSTAEALLNSPRLVDLNNNFNEVGPYCFGYEGGNTPKSRAISDAIRNYLPYDVIDIRSMNALVNLFGDVNTGYSQHIFVHRISQYIPVYYYKFSYVGRFSFYNYPRDKPYGVEHGDDLQYIFRLSFLNNNFPMIEQSDPENFMVERMTKLYEHFANTGDPNFDSNEIFWPTHDNVSEYFMDIGTHMIEKNGLYLERYAIWSQNIGSHLSGNTYFVIALGLTVKLWLDL</sequence>
<dbReference type="InterPro" id="IPR002018">
    <property type="entry name" value="CarbesteraseB"/>
</dbReference>
<dbReference type="PANTHER" id="PTHR43142:SF1">
    <property type="entry name" value="CARBOXYLIC ESTER HYDROLASE"/>
    <property type="match status" value="1"/>
</dbReference>
<keyword evidence="4" id="KW-1015">Disulfide bond</keyword>
<name>A0A9Q0S6Z4_9DIPT</name>
<dbReference type="Pfam" id="PF00135">
    <property type="entry name" value="COesterase"/>
    <property type="match status" value="1"/>
</dbReference>
<evidence type="ECO:0000256" key="3">
    <source>
        <dbReference type="ARBA" id="ARBA00022801"/>
    </source>
</evidence>
<reference evidence="9" key="1">
    <citation type="submission" date="2022-07" db="EMBL/GenBank/DDBJ databases">
        <authorList>
            <person name="Trinca V."/>
            <person name="Uliana J.V.C."/>
            <person name="Torres T.T."/>
            <person name="Ward R.J."/>
            <person name="Monesi N."/>
        </authorList>
    </citation>
    <scope>NUCLEOTIDE SEQUENCE</scope>
    <source>
        <strain evidence="9">HSMRA1968</strain>
        <tissue evidence="9">Whole embryos</tissue>
    </source>
</reference>
<dbReference type="Proteomes" id="UP001151699">
    <property type="component" value="Chromosome A"/>
</dbReference>
<proteinExistence type="inferred from homology"/>
<dbReference type="Gene3D" id="3.40.50.1820">
    <property type="entry name" value="alpha/beta hydrolase"/>
    <property type="match status" value="1"/>
</dbReference>
<dbReference type="InterPro" id="IPR019826">
    <property type="entry name" value="Carboxylesterase_B_AS"/>
</dbReference>
<evidence type="ECO:0000313" key="10">
    <source>
        <dbReference type="Proteomes" id="UP001151699"/>
    </source>
</evidence>
<organism evidence="9 10">
    <name type="scientific">Pseudolycoriella hygida</name>
    <dbReference type="NCBI Taxonomy" id="35572"/>
    <lineage>
        <taxon>Eukaryota</taxon>
        <taxon>Metazoa</taxon>
        <taxon>Ecdysozoa</taxon>
        <taxon>Arthropoda</taxon>
        <taxon>Hexapoda</taxon>
        <taxon>Insecta</taxon>
        <taxon>Pterygota</taxon>
        <taxon>Neoptera</taxon>
        <taxon>Endopterygota</taxon>
        <taxon>Diptera</taxon>
        <taxon>Nematocera</taxon>
        <taxon>Sciaroidea</taxon>
        <taxon>Sciaridae</taxon>
        <taxon>Pseudolycoriella</taxon>
    </lineage>
</organism>
<dbReference type="OrthoDB" id="19653at2759"/>
<evidence type="ECO:0000256" key="1">
    <source>
        <dbReference type="ARBA" id="ARBA00005964"/>
    </source>
</evidence>
<dbReference type="AlphaFoldDB" id="A0A9Q0S6Z4"/>
<evidence type="ECO:0000256" key="7">
    <source>
        <dbReference type="SAM" id="Phobius"/>
    </source>
</evidence>
<dbReference type="EMBL" id="WJQU01000001">
    <property type="protein sequence ID" value="KAJ6645655.1"/>
    <property type="molecule type" value="Genomic_DNA"/>
</dbReference>
<evidence type="ECO:0000256" key="5">
    <source>
        <dbReference type="ARBA" id="ARBA00023180"/>
    </source>
</evidence>
<keyword evidence="3 6" id="KW-0378">Hydrolase</keyword>
<feature type="transmembrane region" description="Helical" evidence="7">
    <location>
        <begin position="7"/>
        <end position="27"/>
    </location>
</feature>
<dbReference type="GO" id="GO:0052689">
    <property type="term" value="F:carboxylic ester hydrolase activity"/>
    <property type="evidence" value="ECO:0007669"/>
    <property type="project" value="UniProtKB-KW"/>
</dbReference>
<evidence type="ECO:0000256" key="4">
    <source>
        <dbReference type="ARBA" id="ARBA00023157"/>
    </source>
</evidence>
<gene>
    <name evidence="9" type="primary">Tcjhe_1</name>
    <name evidence="9" type="ORF">Bhyg_00862</name>
</gene>
<comment type="caution">
    <text evidence="9">The sequence shown here is derived from an EMBL/GenBank/DDBJ whole genome shotgun (WGS) entry which is preliminary data.</text>
</comment>
<dbReference type="PROSITE" id="PS00122">
    <property type="entry name" value="CARBOXYLESTERASE_B_1"/>
    <property type="match status" value="1"/>
</dbReference>
<dbReference type="EC" id="3.1.1.-" evidence="6"/>